<protein>
    <recommendedName>
        <fullName evidence="4">DUF465 domain-containing protein</fullName>
    </recommendedName>
</protein>
<evidence type="ECO:0000313" key="3">
    <source>
        <dbReference type="Proteomes" id="UP001209803"/>
    </source>
</evidence>
<dbReference type="Proteomes" id="UP001209803">
    <property type="component" value="Chromosome"/>
</dbReference>
<dbReference type="EMBL" id="CP120863">
    <property type="protein sequence ID" value="WFE91574.1"/>
    <property type="molecule type" value="Genomic_DNA"/>
</dbReference>
<evidence type="ECO:0000313" key="2">
    <source>
        <dbReference type="EMBL" id="WFE91574.1"/>
    </source>
</evidence>
<sequence>MSELRDQIDAARAKVAHLRIRAERPDARLEDEFALEKARTRLLTLELRHLKQRSTSVSSVTRGESHRQSERRSKLVGTNREQFRRRPSSARERAEAAFSALGQKNGPKKETT</sequence>
<feature type="compositionally biased region" description="Basic and acidic residues" evidence="1">
    <location>
        <begin position="63"/>
        <end position="73"/>
    </location>
</feature>
<proteinExistence type="predicted"/>
<gene>
    <name evidence="2" type="ORF">K1718_09510</name>
</gene>
<accession>A0ABY8F853</accession>
<feature type="compositionally biased region" description="Polar residues" evidence="1">
    <location>
        <begin position="53"/>
        <end position="62"/>
    </location>
</feature>
<reference evidence="2 3" key="1">
    <citation type="submission" date="2023-03" db="EMBL/GenBank/DDBJ databases">
        <title>Roseibium porphyridii sp. nov. and Roseibium rhodosorbium sp. nov. isolated from marine algae, Porphyridium cruentum and Rhodosorus marinus, respectively.</title>
        <authorList>
            <person name="Lee M.W."/>
            <person name="Choi B.J."/>
            <person name="Lee J.K."/>
            <person name="Choi D.G."/>
            <person name="Baek J.H."/>
            <person name="Bayburt H."/>
            <person name="Kim J.M."/>
            <person name="Han D.M."/>
            <person name="Kim K.H."/>
            <person name="Jeon C.O."/>
        </authorList>
    </citation>
    <scope>NUCLEOTIDE SEQUENCE [LARGE SCALE GENOMIC DNA]</scope>
    <source>
        <strain evidence="2 3">KMA01</strain>
    </source>
</reference>
<feature type="compositionally biased region" description="Basic and acidic residues" evidence="1">
    <location>
        <begin position="81"/>
        <end position="95"/>
    </location>
</feature>
<name>A0ABY8F853_9HYPH</name>
<organism evidence="2 3">
    <name type="scientific">Roseibium porphyridii</name>
    <dbReference type="NCBI Taxonomy" id="2866279"/>
    <lineage>
        <taxon>Bacteria</taxon>
        <taxon>Pseudomonadati</taxon>
        <taxon>Pseudomonadota</taxon>
        <taxon>Alphaproteobacteria</taxon>
        <taxon>Hyphomicrobiales</taxon>
        <taxon>Stappiaceae</taxon>
        <taxon>Roseibium</taxon>
    </lineage>
</organism>
<evidence type="ECO:0008006" key="4">
    <source>
        <dbReference type="Google" id="ProtNLM"/>
    </source>
</evidence>
<feature type="region of interest" description="Disordered" evidence="1">
    <location>
        <begin position="50"/>
        <end position="112"/>
    </location>
</feature>
<keyword evidence="3" id="KW-1185">Reference proteome</keyword>
<evidence type="ECO:0000256" key="1">
    <source>
        <dbReference type="SAM" id="MobiDB-lite"/>
    </source>
</evidence>
<dbReference type="RefSeq" id="WP_265684080.1">
    <property type="nucleotide sequence ID" value="NZ_CP120863.1"/>
</dbReference>